<protein>
    <recommendedName>
        <fullName evidence="3">Isomerase YbhE</fullName>
    </recommendedName>
</protein>
<dbReference type="AlphaFoldDB" id="A0A6A6DI24"/>
<evidence type="ECO:0000313" key="2">
    <source>
        <dbReference type="Proteomes" id="UP000800200"/>
    </source>
</evidence>
<dbReference type="InterPro" id="IPR015943">
    <property type="entry name" value="WD40/YVTN_repeat-like_dom_sf"/>
</dbReference>
<gene>
    <name evidence="1" type="ORF">K469DRAFT_742660</name>
</gene>
<dbReference type="Proteomes" id="UP000800200">
    <property type="component" value="Unassembled WGS sequence"/>
</dbReference>
<sequence length="383" mass="40140">MIKARSLHAVPAERSLPVGKAIYLQTNERHGNSIVAAPIQYDGTLGAGVVHTTLGKGWNHVDANTLKPAPPDALLSQSSVAVVGNLLFAVNAMSNSAVMYRINARNATDLFRLGTSSINGSFPNTVAASLKHKLVCVATTGHSNGVSCANFDHRHGISEFDALRPLGLTQSTPPTGPPNTVSQAAFTEDENLFIVTVKAGPPNQKPGFVSVFQVNGDKLSREETRSSPNGTAILFGFDQIPNTNKYLVTDPSIGAAILDLNTKDCKVSTMKAINIPGQMATCWSAISPATGSAFVADGGVNRLVEINVRDGSIISIFDLSANGDPGLLDIRAAGEYLYALSPGNGKTVPSVTVVHARTGRMVQHFSLESLGVTQNAQGMAALG</sequence>
<dbReference type="SUPFAM" id="SSF75011">
    <property type="entry name" value="3-carboxy-cis,cis-mucoante lactonizing enzyme"/>
    <property type="match status" value="1"/>
</dbReference>
<reference evidence="1" key="1">
    <citation type="journal article" date="2020" name="Stud. Mycol.">
        <title>101 Dothideomycetes genomes: a test case for predicting lifestyles and emergence of pathogens.</title>
        <authorList>
            <person name="Haridas S."/>
            <person name="Albert R."/>
            <person name="Binder M."/>
            <person name="Bloem J."/>
            <person name="Labutti K."/>
            <person name="Salamov A."/>
            <person name="Andreopoulos B."/>
            <person name="Baker S."/>
            <person name="Barry K."/>
            <person name="Bills G."/>
            <person name="Bluhm B."/>
            <person name="Cannon C."/>
            <person name="Castanera R."/>
            <person name="Culley D."/>
            <person name="Daum C."/>
            <person name="Ezra D."/>
            <person name="Gonzalez J."/>
            <person name="Henrissat B."/>
            <person name="Kuo A."/>
            <person name="Liang C."/>
            <person name="Lipzen A."/>
            <person name="Lutzoni F."/>
            <person name="Magnuson J."/>
            <person name="Mondo S."/>
            <person name="Nolan M."/>
            <person name="Ohm R."/>
            <person name="Pangilinan J."/>
            <person name="Park H.-J."/>
            <person name="Ramirez L."/>
            <person name="Alfaro M."/>
            <person name="Sun H."/>
            <person name="Tritt A."/>
            <person name="Yoshinaga Y."/>
            <person name="Zwiers L.-H."/>
            <person name="Turgeon B."/>
            <person name="Goodwin S."/>
            <person name="Spatafora J."/>
            <person name="Crous P."/>
            <person name="Grigoriev I."/>
        </authorList>
    </citation>
    <scope>NUCLEOTIDE SEQUENCE</scope>
    <source>
        <strain evidence="1">CBS 207.26</strain>
    </source>
</reference>
<evidence type="ECO:0008006" key="3">
    <source>
        <dbReference type="Google" id="ProtNLM"/>
    </source>
</evidence>
<dbReference type="Gene3D" id="2.130.10.10">
    <property type="entry name" value="YVTN repeat-like/Quinoprotein amine dehydrogenase"/>
    <property type="match status" value="1"/>
</dbReference>
<proteinExistence type="predicted"/>
<keyword evidence="2" id="KW-1185">Reference proteome</keyword>
<evidence type="ECO:0000313" key="1">
    <source>
        <dbReference type="EMBL" id="KAF2177236.1"/>
    </source>
</evidence>
<accession>A0A6A6DI24</accession>
<organism evidence="1 2">
    <name type="scientific">Zopfia rhizophila CBS 207.26</name>
    <dbReference type="NCBI Taxonomy" id="1314779"/>
    <lineage>
        <taxon>Eukaryota</taxon>
        <taxon>Fungi</taxon>
        <taxon>Dikarya</taxon>
        <taxon>Ascomycota</taxon>
        <taxon>Pezizomycotina</taxon>
        <taxon>Dothideomycetes</taxon>
        <taxon>Dothideomycetes incertae sedis</taxon>
        <taxon>Zopfiaceae</taxon>
        <taxon>Zopfia</taxon>
    </lineage>
</organism>
<name>A0A6A6DI24_9PEZI</name>
<dbReference type="EMBL" id="ML994692">
    <property type="protein sequence ID" value="KAF2177236.1"/>
    <property type="molecule type" value="Genomic_DNA"/>
</dbReference>
<dbReference type="OrthoDB" id="10006285at2759"/>